<dbReference type="InterPro" id="IPR004137">
    <property type="entry name" value="HCP/CODH"/>
</dbReference>
<feature type="binding site" evidence="8">
    <location>
        <position position="428"/>
    </location>
    <ligand>
        <name>hybrid [4Fe-2O-2S] cluster</name>
        <dbReference type="ChEBI" id="CHEBI:60519"/>
    </ligand>
</feature>
<dbReference type="GO" id="GO:0050418">
    <property type="term" value="F:hydroxylamine reductase activity"/>
    <property type="evidence" value="ECO:0007669"/>
    <property type="project" value="UniProtKB-UniRule"/>
</dbReference>
<dbReference type="InterPro" id="IPR016100">
    <property type="entry name" value="Prismane_a-bundle"/>
</dbReference>
<dbReference type="FunFam" id="1.20.1270.20:FF:000001">
    <property type="entry name" value="Hydroxylamine reductase"/>
    <property type="match status" value="1"/>
</dbReference>
<dbReference type="NCBIfam" id="TIGR01703">
    <property type="entry name" value="hybrid_clust"/>
    <property type="match status" value="1"/>
</dbReference>
<dbReference type="CDD" id="cd01914">
    <property type="entry name" value="HCP"/>
    <property type="match status" value="1"/>
</dbReference>
<evidence type="ECO:0000256" key="2">
    <source>
        <dbReference type="ARBA" id="ARBA00022490"/>
    </source>
</evidence>
<dbReference type="eggNOG" id="COG1151">
    <property type="taxonomic scope" value="Bacteria"/>
</dbReference>
<proteinExistence type="inferred from homology"/>
<evidence type="ECO:0000256" key="8">
    <source>
        <dbReference type="HAMAP-Rule" id="MF_00069"/>
    </source>
</evidence>
<dbReference type="Proteomes" id="UP000000602">
    <property type="component" value="Chromosome"/>
</dbReference>
<dbReference type="PANTHER" id="PTHR30109:SF0">
    <property type="entry name" value="HYDROXYLAMINE REDUCTASE"/>
    <property type="match status" value="1"/>
</dbReference>
<dbReference type="Gene3D" id="3.40.50.2030">
    <property type="match status" value="2"/>
</dbReference>
<accession>Q6AQA2</accession>
<dbReference type="EC" id="1.7.99.1" evidence="8"/>
<dbReference type="FunFam" id="3.40.50.2030:FF:000001">
    <property type="entry name" value="Hydroxylamine reductase"/>
    <property type="match status" value="1"/>
</dbReference>
<feature type="binding site" evidence="8">
    <location>
        <position position="268"/>
    </location>
    <ligand>
        <name>hybrid [4Fe-2O-2S] cluster</name>
        <dbReference type="ChEBI" id="CHEBI:60519"/>
    </ligand>
</feature>
<evidence type="ECO:0000256" key="7">
    <source>
        <dbReference type="ARBA" id="ARBA00051350"/>
    </source>
</evidence>
<dbReference type="NCBIfam" id="NF003658">
    <property type="entry name" value="PRK05290.1"/>
    <property type="match status" value="1"/>
</dbReference>
<keyword evidence="3 8" id="KW-0479">Metal-binding</keyword>
<comment type="cofactor">
    <cofactor evidence="8">
        <name>hybrid [4Fe-2O-2S] cluster</name>
        <dbReference type="ChEBI" id="CHEBI:60519"/>
    </cofactor>
    <text evidence="8">Binds 1 hybrid [4Fe-2O-2S] cluster.</text>
</comment>
<dbReference type="GO" id="GO:0042542">
    <property type="term" value="P:response to hydrogen peroxide"/>
    <property type="evidence" value="ECO:0007669"/>
    <property type="project" value="TreeGrafter"/>
</dbReference>
<comment type="similarity">
    <text evidence="8">Belongs to the HCP family.</text>
</comment>
<dbReference type="InterPro" id="IPR010048">
    <property type="entry name" value="Hydroxylam_reduct"/>
</dbReference>
<feature type="binding site" evidence="8">
    <location>
        <position position="487"/>
    </location>
    <ligand>
        <name>hybrid [4Fe-2O-2S] cluster</name>
        <dbReference type="ChEBI" id="CHEBI:60519"/>
    </ligand>
</feature>
<dbReference type="HAMAP" id="MF_00069">
    <property type="entry name" value="Hydroxylam_reduct"/>
    <property type="match status" value="1"/>
</dbReference>
<feature type="binding site" description="via persulfide group" evidence="8">
    <location>
        <position position="400"/>
    </location>
    <ligand>
        <name>hybrid [4Fe-2O-2S] cluster</name>
        <dbReference type="ChEBI" id="CHEBI:60519"/>
    </ligand>
</feature>
<dbReference type="EMBL" id="CR522870">
    <property type="protein sequence ID" value="CAG35471.1"/>
    <property type="molecule type" value="Genomic_DNA"/>
</dbReference>
<dbReference type="RefSeq" id="WP_011187987.1">
    <property type="nucleotide sequence ID" value="NC_006138.1"/>
</dbReference>
<dbReference type="GO" id="GO:0051539">
    <property type="term" value="F:4 iron, 4 sulfur cluster binding"/>
    <property type="evidence" value="ECO:0007669"/>
    <property type="project" value="UniProtKB-KW"/>
</dbReference>
<dbReference type="PIRSF" id="PIRSF000076">
    <property type="entry name" value="HCP"/>
    <property type="match status" value="1"/>
</dbReference>
<evidence type="ECO:0000256" key="3">
    <source>
        <dbReference type="ARBA" id="ARBA00022723"/>
    </source>
</evidence>
<reference evidence="10" key="1">
    <citation type="journal article" date="2004" name="Environ. Microbiol.">
        <title>The genome of Desulfotalea psychrophila, a sulfate-reducing bacterium from permanently cold Arctic sediments.</title>
        <authorList>
            <person name="Rabus R."/>
            <person name="Ruepp A."/>
            <person name="Frickey T."/>
            <person name="Rattei T."/>
            <person name="Fartmann B."/>
            <person name="Stark M."/>
            <person name="Bauer M."/>
            <person name="Zibat A."/>
            <person name="Lombardot T."/>
            <person name="Becker I."/>
            <person name="Amann J."/>
            <person name="Gellner K."/>
            <person name="Teeling H."/>
            <person name="Leuschner W.D."/>
            <person name="Gloeckner F.-O."/>
            <person name="Lupas A.N."/>
            <person name="Amann R."/>
            <person name="Klenk H.-P."/>
        </authorList>
    </citation>
    <scope>NUCLEOTIDE SEQUENCE [LARGE SCALE GENOMIC DNA]</scope>
    <source>
        <strain evidence="10">DSM 12343 / LSv54</strain>
    </source>
</reference>
<feature type="binding site" evidence="8">
    <location>
        <position position="453"/>
    </location>
    <ligand>
        <name>hybrid [4Fe-2O-2S] cluster</name>
        <dbReference type="ChEBI" id="CHEBI:60519"/>
    </ligand>
</feature>
<dbReference type="KEGG" id="dps:DP0742"/>
<evidence type="ECO:0000256" key="6">
    <source>
        <dbReference type="ARBA" id="ARBA00023014"/>
    </source>
</evidence>
<feature type="modified residue" description="Cysteine persulfide" evidence="8">
    <location>
        <position position="400"/>
    </location>
</feature>
<keyword evidence="2 8" id="KW-0963">Cytoplasm</keyword>
<keyword evidence="10" id="KW-1185">Reference proteome</keyword>
<evidence type="ECO:0000256" key="1">
    <source>
        <dbReference type="ARBA" id="ARBA00004496"/>
    </source>
</evidence>
<feature type="binding site" evidence="8">
    <location>
        <position position="21"/>
    </location>
    <ligand>
        <name>[4Fe-4S] cluster</name>
        <dbReference type="ChEBI" id="CHEBI:49883"/>
    </ligand>
</feature>
<comment type="cofactor">
    <cofactor evidence="8">
        <name>[4Fe-4S] cluster</name>
        <dbReference type="ChEBI" id="CHEBI:49883"/>
    </cofactor>
    <text evidence="8">Binds 1 [4Fe-4S] cluster.</text>
</comment>
<keyword evidence="8" id="KW-0004">4Fe-4S</keyword>
<dbReference type="FunFam" id="3.40.50.2030:FF:000002">
    <property type="entry name" value="Hydroxylamine reductase"/>
    <property type="match status" value="1"/>
</dbReference>
<feature type="binding site" evidence="8">
    <location>
        <position position="6"/>
    </location>
    <ligand>
        <name>[4Fe-4S] cluster</name>
        <dbReference type="ChEBI" id="CHEBI:49883"/>
    </ligand>
</feature>
<comment type="subcellular location">
    <subcellularLocation>
        <location evidence="1 8">Cytoplasm</location>
    </subcellularLocation>
</comment>
<feature type="binding site" evidence="8">
    <location>
        <position position="489"/>
    </location>
    <ligand>
        <name>hybrid [4Fe-2O-2S] cluster</name>
        <dbReference type="ChEBI" id="CHEBI:60519"/>
    </ligand>
</feature>
<gene>
    <name evidence="8" type="primary">hcp</name>
    <name evidence="9" type="ordered locus">DP0742</name>
</gene>
<dbReference type="InterPro" id="IPR016099">
    <property type="entry name" value="Prismane-like_a/b-sand"/>
</dbReference>
<dbReference type="AlphaFoldDB" id="Q6AQA2"/>
<sequence>MLCNQCEQTAKGTGCTQIGVCGKTDEVAALQDLLTYSLQGLSIVIQEARRKDLVSTEVKHFITKSVFACLTNVDFDPIRFQQWINASVNIRKDLLRQLGKDIAKRLEGTHPSVSFAPALELTALIQQGQELDLIASLDENEDLRSLKQTILYGLRGLAAYTDHAAILGKEDNTVYIFIFDTLATITRNDLSLEELVDLTLECGQVNLTAMGLLDEGNTGTYGHPVPTTVPLGHIAGKAILVTGHDLKDLQLLLEQTEGKGINIYTHGEMLPCHGYPELKKYSHFYGHYGTAWQNQQKEMALFPGAILFTTNCIQKPRDNYKDNVFTTGLVGWPDVAHIDDGKNFSPVIERALALPGFTEEEDNDTVMVGFGHNAVMGVADKIIAGVKAGKIRHFFLVGGCDGAKPGRNYYTDFVEQVPEDCIVMTLACGKFRFFDKKLGDIDGIPRLLDIGQCNDAFSAIQIAVALAGAFKCDVNELPLSMILSWYEQKAVIILLTLLSLGITDIRLGPTLPAFLTPNVLNLLVEKFAIKPIAETAAEDLKTILG</sequence>
<comment type="catalytic activity">
    <reaction evidence="7 8">
        <text>A + NH4(+) + H2O = hydroxylamine + AH2 + H(+)</text>
        <dbReference type="Rhea" id="RHEA:22052"/>
        <dbReference type="ChEBI" id="CHEBI:13193"/>
        <dbReference type="ChEBI" id="CHEBI:15377"/>
        <dbReference type="ChEBI" id="CHEBI:15378"/>
        <dbReference type="ChEBI" id="CHEBI:15429"/>
        <dbReference type="ChEBI" id="CHEBI:17499"/>
        <dbReference type="ChEBI" id="CHEBI:28938"/>
        <dbReference type="EC" id="1.7.99.1"/>
    </reaction>
</comment>
<dbReference type="GO" id="GO:0004601">
    <property type="term" value="F:peroxidase activity"/>
    <property type="evidence" value="ECO:0007669"/>
    <property type="project" value="TreeGrafter"/>
</dbReference>
<evidence type="ECO:0000313" key="10">
    <source>
        <dbReference type="Proteomes" id="UP000000602"/>
    </source>
</evidence>
<dbReference type="HOGENOM" id="CLU_038344_2_0_7"/>
<feature type="binding site" evidence="8">
    <location>
        <position position="244"/>
    </location>
    <ligand>
        <name>hybrid [4Fe-2O-2S] cluster</name>
        <dbReference type="ChEBI" id="CHEBI:60519"/>
    </ligand>
</feature>
<keyword evidence="5 8" id="KW-0408">Iron</keyword>
<organism evidence="9 10">
    <name type="scientific">Desulfotalea psychrophila (strain LSv54 / DSM 12343)</name>
    <dbReference type="NCBI Taxonomy" id="177439"/>
    <lineage>
        <taxon>Bacteria</taxon>
        <taxon>Pseudomonadati</taxon>
        <taxon>Thermodesulfobacteriota</taxon>
        <taxon>Desulfobulbia</taxon>
        <taxon>Desulfobulbales</taxon>
        <taxon>Desulfocapsaceae</taxon>
        <taxon>Desulfotalea</taxon>
    </lineage>
</organism>
<feature type="binding site" evidence="8">
    <location>
        <position position="15"/>
    </location>
    <ligand>
        <name>[4Fe-4S] cluster</name>
        <dbReference type="ChEBI" id="CHEBI:49883"/>
    </ligand>
</feature>
<keyword evidence="6 8" id="KW-0411">Iron-sulfur</keyword>
<evidence type="ECO:0000256" key="5">
    <source>
        <dbReference type="ARBA" id="ARBA00023004"/>
    </source>
</evidence>
<dbReference type="SUPFAM" id="SSF56821">
    <property type="entry name" value="Prismane protein-like"/>
    <property type="match status" value="1"/>
</dbReference>
<dbReference type="PANTHER" id="PTHR30109">
    <property type="entry name" value="HYDROXYLAMINE REDUCTASE"/>
    <property type="match status" value="1"/>
</dbReference>
<comment type="function">
    <text evidence="8">Catalyzes the reduction of hydroxylamine to form NH(3) and H(2)O.</text>
</comment>
<dbReference type="GO" id="GO:0046872">
    <property type="term" value="F:metal ion binding"/>
    <property type="evidence" value="ECO:0007669"/>
    <property type="project" value="UniProtKB-KW"/>
</dbReference>
<dbReference type="InterPro" id="IPR011254">
    <property type="entry name" value="Prismane-like_sf"/>
</dbReference>
<feature type="binding site" evidence="8">
    <location>
        <position position="312"/>
    </location>
    <ligand>
        <name>hybrid [4Fe-2O-2S] cluster</name>
        <dbReference type="ChEBI" id="CHEBI:60519"/>
    </ligand>
</feature>
<dbReference type="GO" id="GO:0005737">
    <property type="term" value="C:cytoplasm"/>
    <property type="evidence" value="ECO:0007669"/>
    <property type="project" value="UniProtKB-SubCell"/>
</dbReference>
<feature type="binding site" evidence="8">
    <location>
        <position position="3"/>
    </location>
    <ligand>
        <name>[4Fe-4S] cluster</name>
        <dbReference type="ChEBI" id="CHEBI:49883"/>
    </ligand>
</feature>
<dbReference type="Gene3D" id="1.20.1270.20">
    <property type="match status" value="2"/>
</dbReference>
<dbReference type="Pfam" id="PF03063">
    <property type="entry name" value="Prismane"/>
    <property type="match status" value="1"/>
</dbReference>
<evidence type="ECO:0000313" key="9">
    <source>
        <dbReference type="EMBL" id="CAG35471.1"/>
    </source>
</evidence>
<dbReference type="OrthoDB" id="9761526at2"/>
<evidence type="ECO:0000256" key="4">
    <source>
        <dbReference type="ARBA" id="ARBA00023002"/>
    </source>
</evidence>
<keyword evidence="4 8" id="KW-0560">Oxidoreductase</keyword>
<protein>
    <recommendedName>
        <fullName evidence="8">Hydroxylamine reductase</fullName>
        <ecNumber evidence="8">1.7.99.1</ecNumber>
    </recommendedName>
    <alternativeName>
        <fullName evidence="8">Hybrid-cluster protein</fullName>
        <shortName evidence="8">HCP</shortName>
    </alternativeName>
    <alternativeName>
        <fullName evidence="8">Prismane protein</fullName>
    </alternativeName>
</protein>
<dbReference type="STRING" id="177439.DP0742"/>
<name>Q6AQA2_DESPS</name>